<keyword evidence="3" id="KW-1185">Reference proteome</keyword>
<comment type="similarity">
    <text evidence="1">Belongs to the TolB family.</text>
</comment>
<evidence type="ECO:0000313" key="2">
    <source>
        <dbReference type="EMBL" id="MFD2574549.1"/>
    </source>
</evidence>
<protein>
    <submittedName>
        <fullName evidence="2">TolB family protein</fullName>
    </submittedName>
</protein>
<sequence length="343" mass="38166">MNRPNRTPTERNWLWVKAFGRYLTGVALLLPLAALAQSTRINPETRLLTTSIRTGDTDIFWINPVTGDAFNITKAPASEERYPVWSPDGQQVVFTSNRGRTTTDNNPLGGAFNLYIANADGTNVRQLTKQAAPAVYYFPSWTADGKQIWFSLADDTQKKSVIGYVSPDGRDYKEIADGRDGTISPDGKTVAFTKQVGKGYCLFAMDADGRNVRQLSQHEDEIGAVAPAWSFDGKQIVYSDQVGEALELFVHNVASRQNRQVTKLGKISSSAAWSPDGKFITFRVTEDAYWRNIAARDKAYQDKRPDKRPVWVVGANGSDPHVIEVLRYHCAIDGSRAAWWPGK</sequence>
<dbReference type="Gene3D" id="2.130.10.10">
    <property type="entry name" value="YVTN repeat-like/Quinoprotein amine dehydrogenase"/>
    <property type="match status" value="1"/>
</dbReference>
<dbReference type="InterPro" id="IPR011042">
    <property type="entry name" value="6-blade_b-propeller_TolB-like"/>
</dbReference>
<dbReference type="RefSeq" id="WP_381528427.1">
    <property type="nucleotide sequence ID" value="NZ_JBHULN010000031.1"/>
</dbReference>
<evidence type="ECO:0000256" key="1">
    <source>
        <dbReference type="ARBA" id="ARBA00009820"/>
    </source>
</evidence>
<dbReference type="InterPro" id="IPR011659">
    <property type="entry name" value="WD40"/>
</dbReference>
<reference evidence="3" key="1">
    <citation type="journal article" date="2019" name="Int. J. Syst. Evol. Microbiol.">
        <title>The Global Catalogue of Microorganisms (GCM) 10K type strain sequencing project: providing services to taxonomists for standard genome sequencing and annotation.</title>
        <authorList>
            <consortium name="The Broad Institute Genomics Platform"/>
            <consortium name="The Broad Institute Genome Sequencing Center for Infectious Disease"/>
            <person name="Wu L."/>
            <person name="Ma J."/>
        </authorList>
    </citation>
    <scope>NUCLEOTIDE SEQUENCE [LARGE SCALE GENOMIC DNA]</scope>
    <source>
        <strain evidence="3">KCTC 42805</strain>
    </source>
</reference>
<dbReference type="PANTHER" id="PTHR36842:SF1">
    <property type="entry name" value="PROTEIN TOLB"/>
    <property type="match status" value="1"/>
</dbReference>
<dbReference type="EMBL" id="JBHULN010000031">
    <property type="protein sequence ID" value="MFD2574549.1"/>
    <property type="molecule type" value="Genomic_DNA"/>
</dbReference>
<dbReference type="SUPFAM" id="SSF82171">
    <property type="entry name" value="DPP6 N-terminal domain-like"/>
    <property type="match status" value="1"/>
</dbReference>
<dbReference type="Pfam" id="PF07676">
    <property type="entry name" value="PD40"/>
    <property type="match status" value="3"/>
</dbReference>
<dbReference type="InterPro" id="IPR015943">
    <property type="entry name" value="WD40/YVTN_repeat-like_dom_sf"/>
</dbReference>
<evidence type="ECO:0000313" key="3">
    <source>
        <dbReference type="Proteomes" id="UP001597469"/>
    </source>
</evidence>
<proteinExistence type="inferred from homology"/>
<accession>A0ABW5MDF4</accession>
<dbReference type="Proteomes" id="UP001597469">
    <property type="component" value="Unassembled WGS sequence"/>
</dbReference>
<name>A0ABW5MDF4_9BACT</name>
<organism evidence="2 3">
    <name type="scientific">Spirosoma soli</name>
    <dbReference type="NCBI Taxonomy" id="1770529"/>
    <lineage>
        <taxon>Bacteria</taxon>
        <taxon>Pseudomonadati</taxon>
        <taxon>Bacteroidota</taxon>
        <taxon>Cytophagia</taxon>
        <taxon>Cytophagales</taxon>
        <taxon>Cytophagaceae</taxon>
        <taxon>Spirosoma</taxon>
    </lineage>
</organism>
<comment type="caution">
    <text evidence="2">The sequence shown here is derived from an EMBL/GenBank/DDBJ whole genome shotgun (WGS) entry which is preliminary data.</text>
</comment>
<dbReference type="Gene3D" id="2.120.10.30">
    <property type="entry name" value="TolB, C-terminal domain"/>
    <property type="match status" value="1"/>
</dbReference>
<dbReference type="PANTHER" id="PTHR36842">
    <property type="entry name" value="PROTEIN TOLB HOMOLOG"/>
    <property type="match status" value="1"/>
</dbReference>
<gene>
    <name evidence="2" type="ORF">ACFSUS_28210</name>
</gene>